<reference evidence="2 3" key="1">
    <citation type="submission" date="2024-05" db="EMBL/GenBank/DDBJ databases">
        <title>Culex pipiens pipiens assembly and annotation.</title>
        <authorList>
            <person name="Alout H."/>
            <person name="Durand T."/>
        </authorList>
    </citation>
    <scope>NUCLEOTIDE SEQUENCE [LARGE SCALE GENOMIC DNA]</scope>
    <source>
        <strain evidence="2">HA-2024</strain>
        <tissue evidence="2">Whole body</tissue>
    </source>
</reference>
<feature type="region of interest" description="Disordered" evidence="1">
    <location>
        <begin position="199"/>
        <end position="247"/>
    </location>
</feature>
<evidence type="ECO:0000256" key="1">
    <source>
        <dbReference type="SAM" id="MobiDB-lite"/>
    </source>
</evidence>
<accession>A0ABD1DVJ7</accession>
<evidence type="ECO:0000313" key="2">
    <source>
        <dbReference type="EMBL" id="KAL1403761.1"/>
    </source>
</evidence>
<proteinExistence type="predicted"/>
<feature type="compositionally biased region" description="Basic and acidic residues" evidence="1">
    <location>
        <begin position="226"/>
        <end position="237"/>
    </location>
</feature>
<feature type="compositionally biased region" description="Basic and acidic residues" evidence="1">
    <location>
        <begin position="201"/>
        <end position="212"/>
    </location>
</feature>
<name>A0ABD1DVJ7_CULPP</name>
<dbReference type="EMBL" id="JBEHCU010001164">
    <property type="protein sequence ID" value="KAL1403761.1"/>
    <property type="molecule type" value="Genomic_DNA"/>
</dbReference>
<dbReference type="Proteomes" id="UP001562425">
    <property type="component" value="Unassembled WGS sequence"/>
</dbReference>
<comment type="caution">
    <text evidence="2">The sequence shown here is derived from an EMBL/GenBank/DDBJ whole genome shotgun (WGS) entry which is preliminary data.</text>
</comment>
<keyword evidence="3" id="KW-1185">Reference proteome</keyword>
<sequence length="247" mass="27935">MHKNPVIQMLLRLPSVYIRPEKTSDEEKATHIIYPAVDPQPEDYARPTFRRDHVQLVLLLGIVRYVGFEHVRSAEQHTGQSAIDRGPSASWVTDPEEYFVVQHRPAGICTQPSYLESLCGVARQHQQRALHRIAVVRKQEVPTTASWPTLAKVPRPAVDSSNSFEQFNSRSSIQQIWFTGGGSGQSEVTVERVPAVLPGSEVKKSPRDEYRSQNKSISEQWCKLSETQKKTPIDERPPLWPSTAKTC</sequence>
<gene>
    <name evidence="2" type="ORF">pipiens_019226</name>
</gene>
<organism evidence="2 3">
    <name type="scientific">Culex pipiens pipiens</name>
    <name type="common">Northern house mosquito</name>
    <dbReference type="NCBI Taxonomy" id="38569"/>
    <lineage>
        <taxon>Eukaryota</taxon>
        <taxon>Metazoa</taxon>
        <taxon>Ecdysozoa</taxon>
        <taxon>Arthropoda</taxon>
        <taxon>Hexapoda</taxon>
        <taxon>Insecta</taxon>
        <taxon>Pterygota</taxon>
        <taxon>Neoptera</taxon>
        <taxon>Endopterygota</taxon>
        <taxon>Diptera</taxon>
        <taxon>Nematocera</taxon>
        <taxon>Culicoidea</taxon>
        <taxon>Culicidae</taxon>
        <taxon>Culicinae</taxon>
        <taxon>Culicini</taxon>
        <taxon>Culex</taxon>
        <taxon>Culex</taxon>
    </lineage>
</organism>
<protein>
    <submittedName>
        <fullName evidence="2">Uncharacterized protein</fullName>
    </submittedName>
</protein>
<dbReference type="AlphaFoldDB" id="A0ABD1DVJ7"/>
<evidence type="ECO:0000313" key="3">
    <source>
        <dbReference type="Proteomes" id="UP001562425"/>
    </source>
</evidence>